<dbReference type="EMBL" id="DVFT01000157">
    <property type="protein sequence ID" value="HIQ97015.1"/>
    <property type="molecule type" value="Genomic_DNA"/>
</dbReference>
<dbReference type="Pfam" id="PF11007">
    <property type="entry name" value="CotJA"/>
    <property type="match status" value="1"/>
</dbReference>
<dbReference type="InterPro" id="IPR024207">
    <property type="entry name" value="CotJB_dom"/>
</dbReference>
<name>A0A9D0ZX46_9FIRM</name>
<dbReference type="AlphaFoldDB" id="A0A9D0ZX46"/>
<reference evidence="2" key="2">
    <citation type="journal article" date="2021" name="PeerJ">
        <title>Extensive microbial diversity within the chicken gut microbiome revealed by metagenomics and culture.</title>
        <authorList>
            <person name="Gilroy R."/>
            <person name="Ravi A."/>
            <person name="Getino M."/>
            <person name="Pursley I."/>
            <person name="Horton D.L."/>
            <person name="Alikhan N.F."/>
            <person name="Baker D."/>
            <person name="Gharbi K."/>
            <person name="Hall N."/>
            <person name="Watson M."/>
            <person name="Adriaenssens E.M."/>
            <person name="Foster-Nyarko E."/>
            <person name="Jarju S."/>
            <person name="Secka A."/>
            <person name="Antonio M."/>
            <person name="Oren A."/>
            <person name="Chaudhuri R.R."/>
            <person name="La Ragione R."/>
            <person name="Hildebrand F."/>
            <person name="Pallen M.J."/>
        </authorList>
    </citation>
    <scope>NUCLEOTIDE SEQUENCE</scope>
    <source>
        <strain evidence="2">ChiSjej3B21-11622</strain>
    </source>
</reference>
<evidence type="ECO:0000259" key="1">
    <source>
        <dbReference type="Pfam" id="PF12652"/>
    </source>
</evidence>
<proteinExistence type="predicted"/>
<evidence type="ECO:0000313" key="3">
    <source>
        <dbReference type="Proteomes" id="UP000886886"/>
    </source>
</evidence>
<keyword evidence="2" id="KW-0167">Capsid protein</keyword>
<keyword evidence="2" id="KW-0946">Virion</keyword>
<accession>A0A9D0ZX46</accession>
<feature type="domain" description="Protein CotJB" evidence="1">
    <location>
        <begin position="72"/>
        <end position="152"/>
    </location>
</feature>
<protein>
    <submittedName>
        <fullName evidence="2">Spore coat protein CotJB</fullName>
    </submittedName>
</protein>
<sequence>MNQEELAIASVPIQHWGQIYEPDKAFCRGTIFPDLDKPFYVTETGGADKSASSQGSILKAMENQGKKQEEYSLRQIQEISFVLDDLRLYLDTHPRDVNGLELLKTAAQKRKELLREFARNFYPLTGDCMAEIYETNPASECYCWQSGPIPWEGGCV</sequence>
<organism evidence="2 3">
    <name type="scientific">Candidatus Limivivens merdigallinarum</name>
    <dbReference type="NCBI Taxonomy" id="2840859"/>
    <lineage>
        <taxon>Bacteria</taxon>
        <taxon>Bacillati</taxon>
        <taxon>Bacillota</taxon>
        <taxon>Clostridia</taxon>
        <taxon>Lachnospirales</taxon>
        <taxon>Lachnospiraceae</taxon>
        <taxon>Lachnospiraceae incertae sedis</taxon>
        <taxon>Candidatus Limivivens</taxon>
    </lineage>
</organism>
<dbReference type="Proteomes" id="UP000886886">
    <property type="component" value="Unassembled WGS sequence"/>
</dbReference>
<gene>
    <name evidence="2" type="ORF">IAB26_10685</name>
</gene>
<dbReference type="InterPro" id="IPR020256">
    <property type="entry name" value="Spore_coat_CotJA"/>
</dbReference>
<evidence type="ECO:0000313" key="2">
    <source>
        <dbReference type="EMBL" id="HIQ97015.1"/>
    </source>
</evidence>
<reference evidence="2" key="1">
    <citation type="submission" date="2020-10" db="EMBL/GenBank/DDBJ databases">
        <authorList>
            <person name="Gilroy R."/>
        </authorList>
    </citation>
    <scope>NUCLEOTIDE SEQUENCE</scope>
    <source>
        <strain evidence="2">ChiSjej3B21-11622</strain>
    </source>
</reference>
<dbReference type="Pfam" id="PF12652">
    <property type="entry name" value="CotJB"/>
    <property type="match status" value="1"/>
</dbReference>
<comment type="caution">
    <text evidence="2">The sequence shown here is derived from an EMBL/GenBank/DDBJ whole genome shotgun (WGS) entry which is preliminary data.</text>
</comment>